<dbReference type="FunFam" id="1.10.220.100:FF:000001">
    <property type="entry name" value="Enhancer of mRNA-decapping protein 4"/>
    <property type="match status" value="1"/>
</dbReference>
<evidence type="ECO:0000256" key="1">
    <source>
        <dbReference type="ARBA" id="ARBA00004201"/>
    </source>
</evidence>
<evidence type="ECO:0000256" key="2">
    <source>
        <dbReference type="ARBA" id="ARBA00009639"/>
    </source>
</evidence>
<keyword evidence="6" id="KW-0175">Coiled coil</keyword>
<keyword evidence="4" id="KW-0853">WD repeat</keyword>
<comment type="caution">
    <text evidence="8">The sequence shown here is derived from an EMBL/GenBank/DDBJ whole genome shotgun (WGS) entry which is preliminary data.</text>
</comment>
<dbReference type="GO" id="GO:0000932">
    <property type="term" value="C:P-body"/>
    <property type="evidence" value="ECO:0007669"/>
    <property type="project" value="UniProtKB-SubCell"/>
</dbReference>
<evidence type="ECO:0000256" key="4">
    <source>
        <dbReference type="ARBA" id="ARBA00022574"/>
    </source>
</evidence>
<dbReference type="InterPro" id="IPR045152">
    <property type="entry name" value="EDC4-like"/>
</dbReference>
<evidence type="ECO:0000259" key="7">
    <source>
        <dbReference type="Pfam" id="PF21289"/>
    </source>
</evidence>
<feature type="domain" description="Enhancer of mRNA-decapping protein 4 C-terminal" evidence="7">
    <location>
        <begin position="465"/>
        <end position="582"/>
    </location>
</feature>
<dbReference type="PANTHER" id="PTHR15598:SF5">
    <property type="entry name" value="ENHANCER OF MRNA-DECAPPING PROTEIN 4"/>
    <property type="match status" value="1"/>
</dbReference>
<protein>
    <recommendedName>
        <fullName evidence="7">Enhancer of mRNA-decapping protein 4 C-terminal domain-containing protein</fullName>
    </recommendedName>
</protein>
<evidence type="ECO:0000256" key="3">
    <source>
        <dbReference type="ARBA" id="ARBA00022490"/>
    </source>
</evidence>
<dbReference type="AlphaFoldDB" id="A0A8S0ZEJ0"/>
<evidence type="ECO:0000256" key="6">
    <source>
        <dbReference type="ARBA" id="ARBA00023054"/>
    </source>
</evidence>
<name>A0A8S0ZEJ0_ARCPL</name>
<gene>
    <name evidence="8" type="ORF">APLA_LOCUS5236</name>
</gene>
<accession>A0A8S0ZEJ0</accession>
<dbReference type="Pfam" id="PF21289">
    <property type="entry name" value="EDC4_C"/>
    <property type="match status" value="1"/>
</dbReference>
<keyword evidence="3" id="KW-0963">Cytoplasm</keyword>
<evidence type="ECO:0000256" key="5">
    <source>
        <dbReference type="ARBA" id="ARBA00022737"/>
    </source>
</evidence>
<reference evidence="8 9" key="1">
    <citation type="submission" date="2020-04" db="EMBL/GenBank/DDBJ databases">
        <authorList>
            <person name="Wallbank WR R."/>
            <person name="Pardo Diaz C."/>
            <person name="Kozak K."/>
            <person name="Martin S."/>
            <person name="Jiggins C."/>
            <person name="Moest M."/>
            <person name="Warren A I."/>
            <person name="Byers J.R.P. K."/>
            <person name="Montejo-Kovacevich G."/>
            <person name="Yen C E."/>
        </authorList>
    </citation>
    <scope>NUCLEOTIDE SEQUENCE [LARGE SCALE GENOMIC DNA]</scope>
</reference>
<proteinExistence type="inferred from homology"/>
<dbReference type="PANTHER" id="PTHR15598">
    <property type="entry name" value="ENHANCER OF MRNA-DECAPPING PROTEIN 4"/>
    <property type="match status" value="1"/>
</dbReference>
<organism evidence="8 9">
    <name type="scientific">Arctia plantaginis</name>
    <name type="common">Wood tiger moth</name>
    <name type="synonym">Phalaena plantaginis</name>
    <dbReference type="NCBI Taxonomy" id="874455"/>
    <lineage>
        <taxon>Eukaryota</taxon>
        <taxon>Metazoa</taxon>
        <taxon>Ecdysozoa</taxon>
        <taxon>Arthropoda</taxon>
        <taxon>Hexapoda</taxon>
        <taxon>Insecta</taxon>
        <taxon>Pterygota</taxon>
        <taxon>Neoptera</taxon>
        <taxon>Endopterygota</taxon>
        <taxon>Lepidoptera</taxon>
        <taxon>Glossata</taxon>
        <taxon>Ditrysia</taxon>
        <taxon>Noctuoidea</taxon>
        <taxon>Erebidae</taxon>
        <taxon>Arctiinae</taxon>
        <taxon>Arctia</taxon>
    </lineage>
</organism>
<evidence type="ECO:0000313" key="8">
    <source>
        <dbReference type="EMBL" id="CAB3231519.1"/>
    </source>
</evidence>
<dbReference type="GO" id="GO:0031087">
    <property type="term" value="P:deadenylation-independent decapping of nuclear-transcribed mRNA"/>
    <property type="evidence" value="ECO:0007669"/>
    <property type="project" value="InterPro"/>
</dbReference>
<dbReference type="Gene3D" id="6.10.140.270">
    <property type="match status" value="1"/>
</dbReference>
<dbReference type="InterPro" id="IPR049404">
    <property type="entry name" value="EDC4_C"/>
</dbReference>
<evidence type="ECO:0000313" key="9">
    <source>
        <dbReference type="Proteomes" id="UP000494256"/>
    </source>
</evidence>
<dbReference type="OrthoDB" id="6593433at2759"/>
<dbReference type="Gene3D" id="1.10.220.100">
    <property type="entry name" value="conserved c-terminal region of ge- 1"/>
    <property type="match status" value="1"/>
</dbReference>
<sequence length="593" mass="67805">MDTLKQDYIGKTIRPRSHSLCSLQSEENALDQKLYRNTCLHRTYSDSSIEFCMHSDTEEYKPLDSGICDRMSDADMFAVLEQKIDRLSDMFLDQCRLLNVMKDEIRSSKIIIRQSQNVHNSVVVDVMKKVVSKKLYRNTCLHRTYSDSSIEFCMHSDTEEYKPLDSGICDRMSDADMFAVLEQKIDRLSDMFLDQCRLLNVMKDEIRSSKMIIRQSENVHNSVVVDVMKKVMSQRAKEVGFPEESNEEDSNVMNCRAKSLLNAIETRKEVSLDNEIKENLISFLQSEELKDQMVRTTAESVRSMIGGCFSRDMSTLYLPILDRSHRRLISHIHKIIEQAFLEQMYCNSSSMATVEDKSSSLFKSVHKTSGALRRALERHQCLLEAACDPDKNIVSTLQCTVEELLQDELKDWRQKVFDIFSTQIHTEALPEQEMVPPIDYIPVSTPQPADPEVSAIDQLMQTALINKLIQSGDMNGSFERALSAADLSLVMAACRAADPDLVFAVPCKLEQYVLLSLIQQLATDMLHETQLKCRYLEDAIIHLNTADPDTRAHLPLVVGEVRKHLSKFLTEYPHHVANRRITLIVMAANNLLK</sequence>
<comment type="subcellular location">
    <subcellularLocation>
        <location evidence="1">Cytoplasm</location>
        <location evidence="1">P-body</location>
    </subcellularLocation>
</comment>
<comment type="similarity">
    <text evidence="2">Belongs to the WD repeat EDC4 family.</text>
</comment>
<dbReference type="InterPro" id="IPR044938">
    <property type="entry name" value="EDC4_C_sf"/>
</dbReference>
<keyword evidence="5" id="KW-0677">Repeat</keyword>
<dbReference type="EMBL" id="CADEBD010000288">
    <property type="protein sequence ID" value="CAB3231519.1"/>
    <property type="molecule type" value="Genomic_DNA"/>
</dbReference>
<dbReference type="Proteomes" id="UP000494256">
    <property type="component" value="Unassembled WGS sequence"/>
</dbReference>